<evidence type="ECO:0000256" key="6">
    <source>
        <dbReference type="ARBA" id="ARBA00011738"/>
    </source>
</evidence>
<dbReference type="SMART" id="SM00471">
    <property type="entry name" value="HDc"/>
    <property type="match status" value="1"/>
</dbReference>
<evidence type="ECO:0000256" key="5">
    <source>
        <dbReference type="ARBA" id="ARBA00009999"/>
    </source>
</evidence>
<evidence type="ECO:0000256" key="11">
    <source>
        <dbReference type="ARBA" id="ARBA00032735"/>
    </source>
</evidence>
<evidence type="ECO:0000256" key="8">
    <source>
        <dbReference type="ARBA" id="ARBA00015933"/>
    </source>
</evidence>
<dbReference type="GeneID" id="108566002"/>
<dbReference type="Pfam" id="PF13023">
    <property type="entry name" value="HD_3"/>
    <property type="match status" value="1"/>
</dbReference>
<dbReference type="RefSeq" id="XP_017781197.1">
    <property type="nucleotide sequence ID" value="XM_017925708.1"/>
</dbReference>
<evidence type="ECO:0000256" key="10">
    <source>
        <dbReference type="ARBA" id="ARBA00022801"/>
    </source>
</evidence>
<evidence type="ECO:0000256" key="7">
    <source>
        <dbReference type="ARBA" id="ARBA00012964"/>
    </source>
</evidence>
<evidence type="ECO:0000313" key="16">
    <source>
        <dbReference type="RefSeq" id="XP_017781205.1"/>
    </source>
</evidence>
<proteinExistence type="inferred from homology"/>
<comment type="catalytic activity">
    <reaction evidence="1">
        <text>a 2'-deoxyribonucleoside 5'-phosphate + H2O = a 2'-deoxyribonucleoside + phosphate</text>
        <dbReference type="Rhea" id="RHEA:36167"/>
        <dbReference type="ChEBI" id="CHEBI:15377"/>
        <dbReference type="ChEBI" id="CHEBI:18274"/>
        <dbReference type="ChEBI" id="CHEBI:43474"/>
        <dbReference type="ChEBI" id="CHEBI:65317"/>
        <dbReference type="EC" id="3.1.3.89"/>
    </reaction>
</comment>
<comment type="cofactor">
    <cofactor evidence="2">
        <name>Mn(2+)</name>
        <dbReference type="ChEBI" id="CHEBI:29035"/>
    </cofactor>
</comment>
<reference evidence="14 15" key="1">
    <citation type="submission" date="2025-05" db="UniProtKB">
        <authorList>
            <consortium name="RefSeq"/>
        </authorList>
    </citation>
    <scope>IDENTIFICATION</scope>
    <source>
        <tissue evidence="14 15">Whole Larva</tissue>
    </source>
</reference>
<dbReference type="InterPro" id="IPR039356">
    <property type="entry name" value="YfbR/HDDC2"/>
</dbReference>
<dbReference type="PANTHER" id="PTHR11845">
    <property type="entry name" value="5'-DEOXYNUCLEOTIDASE HDDC2"/>
    <property type="match status" value="1"/>
</dbReference>
<name>A0ABM1N2Z7_NICVS</name>
<dbReference type="Proteomes" id="UP000695000">
    <property type="component" value="Unplaced"/>
</dbReference>
<evidence type="ECO:0000256" key="4">
    <source>
        <dbReference type="ARBA" id="ARBA00004074"/>
    </source>
</evidence>
<evidence type="ECO:0000313" key="15">
    <source>
        <dbReference type="RefSeq" id="XP_017781197.1"/>
    </source>
</evidence>
<dbReference type="RefSeq" id="XP_017781205.1">
    <property type="nucleotide sequence ID" value="XM_017925716.1"/>
</dbReference>
<keyword evidence="13" id="KW-1185">Reference proteome</keyword>
<comment type="function">
    <text evidence="4">Catalyzes the dephosphorylation of the nucleoside 5'-monophosphates deoxyadenosine monophosphate (dAMP), deoxycytidine monophosphate (dCMP), deoxyguanosine monophosphate (dGMP) and deoxythymidine monophosphate (dTMP).</text>
</comment>
<dbReference type="Gene3D" id="1.10.3210.10">
    <property type="entry name" value="Hypothetical protein af1432"/>
    <property type="match status" value="1"/>
</dbReference>
<organism evidence="13 15">
    <name type="scientific">Nicrophorus vespilloides</name>
    <name type="common">Boreal carrion beetle</name>
    <dbReference type="NCBI Taxonomy" id="110193"/>
    <lineage>
        <taxon>Eukaryota</taxon>
        <taxon>Metazoa</taxon>
        <taxon>Ecdysozoa</taxon>
        <taxon>Arthropoda</taxon>
        <taxon>Hexapoda</taxon>
        <taxon>Insecta</taxon>
        <taxon>Pterygota</taxon>
        <taxon>Neoptera</taxon>
        <taxon>Endopterygota</taxon>
        <taxon>Coleoptera</taxon>
        <taxon>Polyphaga</taxon>
        <taxon>Staphyliniformia</taxon>
        <taxon>Silphidae</taxon>
        <taxon>Nicrophorinae</taxon>
        <taxon>Nicrophorus</taxon>
    </lineage>
</organism>
<comment type="subunit">
    <text evidence="6">Homodimer.</text>
</comment>
<comment type="similarity">
    <text evidence="5">Belongs to the HDDC2 family.</text>
</comment>
<evidence type="ECO:0000313" key="14">
    <source>
        <dbReference type="RefSeq" id="XP_017781189.1"/>
    </source>
</evidence>
<evidence type="ECO:0000259" key="12">
    <source>
        <dbReference type="SMART" id="SM00471"/>
    </source>
</evidence>
<gene>
    <name evidence="14 15 16" type="primary">LOC108566002</name>
</gene>
<accession>A0ABM1N2Z7</accession>
<dbReference type="EC" id="3.1.3.89" evidence="7"/>
<keyword evidence="9" id="KW-0479">Metal-binding</keyword>
<evidence type="ECO:0000256" key="2">
    <source>
        <dbReference type="ARBA" id="ARBA00001936"/>
    </source>
</evidence>
<dbReference type="RefSeq" id="XP_017781189.1">
    <property type="nucleotide sequence ID" value="XM_017925700.1"/>
</dbReference>
<comment type="cofactor">
    <cofactor evidence="3">
        <name>Co(2+)</name>
        <dbReference type="ChEBI" id="CHEBI:48828"/>
    </cofactor>
</comment>
<keyword evidence="10" id="KW-0378">Hydrolase</keyword>
<protein>
    <recommendedName>
        <fullName evidence="8">5'-deoxynucleotidase HDDC2</fullName>
        <ecNumber evidence="7">3.1.3.89</ecNumber>
    </recommendedName>
    <alternativeName>
        <fullName evidence="11">HD domain-containing protein 2</fullName>
    </alternativeName>
</protein>
<dbReference type="SUPFAM" id="SSF109604">
    <property type="entry name" value="HD-domain/PDEase-like"/>
    <property type="match status" value="1"/>
</dbReference>
<dbReference type="PANTHER" id="PTHR11845:SF13">
    <property type="entry name" value="5'-DEOXYNUCLEOTIDASE HDDC2"/>
    <property type="match status" value="1"/>
</dbReference>
<sequence length="194" mass="22746">MDKLNVKDVMQYIELVTNLKHSSRKGWEYCDVPNHERIAGHMYAMAMMTFLLDEKSGLDRFKCMQLTLVHDLCESIVGDITPRDNIPEDVKHKMELEAMEKLTSLLGDELGGRMFALYQEYEKKETPEAKFVKDLDRFDMIFTAMTYEKRDNTPKKLQEFFDSTEGKFQHPFVKKLVAELENMRPRQSDSSNDD</sequence>
<evidence type="ECO:0000256" key="3">
    <source>
        <dbReference type="ARBA" id="ARBA00001941"/>
    </source>
</evidence>
<dbReference type="InterPro" id="IPR003607">
    <property type="entry name" value="HD/PDEase_dom"/>
</dbReference>
<feature type="domain" description="HD/PDEase" evidence="12">
    <location>
        <begin position="34"/>
        <end position="150"/>
    </location>
</feature>
<dbReference type="InterPro" id="IPR006674">
    <property type="entry name" value="HD_domain"/>
</dbReference>
<evidence type="ECO:0000256" key="9">
    <source>
        <dbReference type="ARBA" id="ARBA00022723"/>
    </source>
</evidence>
<evidence type="ECO:0000256" key="1">
    <source>
        <dbReference type="ARBA" id="ARBA00001638"/>
    </source>
</evidence>
<evidence type="ECO:0000313" key="13">
    <source>
        <dbReference type="Proteomes" id="UP000695000"/>
    </source>
</evidence>